<feature type="chain" id="PRO_5012064221" evidence="2">
    <location>
        <begin position="29"/>
        <end position="206"/>
    </location>
</feature>
<evidence type="ECO:0000256" key="2">
    <source>
        <dbReference type="SAM" id="SignalP"/>
    </source>
</evidence>
<accession>A0A291G9C8</accession>
<proteinExistence type="predicted"/>
<dbReference type="SMART" id="SM00935">
    <property type="entry name" value="OmpH"/>
    <property type="match status" value="1"/>
</dbReference>
<dbReference type="Pfam" id="PF03938">
    <property type="entry name" value="OmpH"/>
    <property type="match status" value="1"/>
</dbReference>
<dbReference type="InterPro" id="IPR005632">
    <property type="entry name" value="Chaperone_Skp"/>
</dbReference>
<feature type="signal peptide" evidence="2">
    <location>
        <begin position="1"/>
        <end position="28"/>
    </location>
</feature>
<keyword evidence="4" id="KW-1185">Reference proteome</keyword>
<dbReference type="AlphaFoldDB" id="A0A291G9C8"/>
<feature type="coiled-coil region" evidence="1">
    <location>
        <begin position="76"/>
        <end position="110"/>
    </location>
</feature>
<dbReference type="EMBL" id="CP022196">
    <property type="protein sequence ID" value="ATG46767.1"/>
    <property type="molecule type" value="Genomic_DNA"/>
</dbReference>
<dbReference type="InterPro" id="IPR024930">
    <property type="entry name" value="Skp_dom_sf"/>
</dbReference>
<dbReference type="STRING" id="1758178.GCA_001550095_02885"/>
<dbReference type="Proteomes" id="UP000217935">
    <property type="component" value="Chromosome"/>
</dbReference>
<keyword evidence="2" id="KW-0732">Signal</keyword>
<dbReference type="RefSeq" id="WP_096804960.1">
    <property type="nucleotide sequence ID" value="NZ_CP022196.1"/>
</dbReference>
<dbReference type="Gene3D" id="3.30.910.20">
    <property type="entry name" value="Skp domain"/>
    <property type="match status" value="1"/>
</dbReference>
<sequence>MRRAAFPTFGLCFGLSLALCFAPLAVRAQDTGATVPPETEKVRTKLVFPVLVFDRDRVIASSAAGAALEARGEAARNALLEENKRIYDELEAEEQALADIRDSLSEAEFRARAQAFDEKVVAIRAEQDQKAQAIQTQYDDGLAGLEEEMNKALTGLARDFGAVLVFERGQVYLMSGAIDVSGLLIERLDAEEAETPADAPAASEPD</sequence>
<dbReference type="KEGG" id="ceh:CEW89_03845"/>
<organism evidence="3 4">
    <name type="scientific">Celeribacter ethanolicus</name>
    <dbReference type="NCBI Taxonomy" id="1758178"/>
    <lineage>
        <taxon>Bacteria</taxon>
        <taxon>Pseudomonadati</taxon>
        <taxon>Pseudomonadota</taxon>
        <taxon>Alphaproteobacteria</taxon>
        <taxon>Rhodobacterales</taxon>
        <taxon>Roseobacteraceae</taxon>
        <taxon>Celeribacter</taxon>
    </lineage>
</organism>
<evidence type="ECO:0000313" key="3">
    <source>
        <dbReference type="EMBL" id="ATG46767.1"/>
    </source>
</evidence>
<name>A0A291G9C8_9RHOB</name>
<evidence type="ECO:0000256" key="1">
    <source>
        <dbReference type="SAM" id="Coils"/>
    </source>
</evidence>
<keyword evidence="1" id="KW-0175">Coiled coil</keyword>
<dbReference type="GO" id="GO:0051082">
    <property type="term" value="F:unfolded protein binding"/>
    <property type="evidence" value="ECO:0007669"/>
    <property type="project" value="InterPro"/>
</dbReference>
<protein>
    <submittedName>
        <fullName evidence="3">Outer membrane chaperone Skp</fullName>
    </submittedName>
</protein>
<dbReference type="SUPFAM" id="SSF111384">
    <property type="entry name" value="OmpH-like"/>
    <property type="match status" value="1"/>
</dbReference>
<gene>
    <name evidence="3" type="ORF">CEW89_03845</name>
</gene>
<dbReference type="OrthoDB" id="7868372at2"/>
<evidence type="ECO:0000313" key="4">
    <source>
        <dbReference type="Proteomes" id="UP000217935"/>
    </source>
</evidence>
<reference evidence="3 4" key="1">
    <citation type="submission" date="2017-06" db="EMBL/GenBank/DDBJ databases">
        <title>Celeribacter sp. TSPH2 complete genome sequence.</title>
        <authorList>
            <person name="Woo J.-H."/>
            <person name="Kim H.-S."/>
        </authorList>
    </citation>
    <scope>NUCLEOTIDE SEQUENCE [LARGE SCALE GENOMIC DNA]</scope>
    <source>
        <strain evidence="3 4">TSPH2</strain>
    </source>
</reference>